<dbReference type="GO" id="GO:0005886">
    <property type="term" value="C:plasma membrane"/>
    <property type="evidence" value="ECO:0007669"/>
    <property type="project" value="UniProtKB-SubCell"/>
</dbReference>
<evidence type="ECO:0000256" key="4">
    <source>
        <dbReference type="ARBA" id="ARBA00014687"/>
    </source>
</evidence>
<evidence type="ECO:0000313" key="18">
    <source>
        <dbReference type="Proteomes" id="UP000536441"/>
    </source>
</evidence>
<dbReference type="PANTHER" id="PTHR11403">
    <property type="entry name" value="CYTOCHROME C OXIDASE SUBUNIT III"/>
    <property type="match status" value="1"/>
</dbReference>
<dbReference type="AlphaFoldDB" id="A0A7Y6B5M0"/>
<dbReference type="GO" id="GO:0004129">
    <property type="term" value="F:cytochrome-c oxidase activity"/>
    <property type="evidence" value="ECO:0007669"/>
    <property type="project" value="InterPro"/>
</dbReference>
<feature type="transmembrane region" description="Helical" evidence="15">
    <location>
        <begin position="93"/>
        <end position="112"/>
    </location>
</feature>
<evidence type="ECO:0000256" key="2">
    <source>
        <dbReference type="ARBA" id="ARBA00010581"/>
    </source>
</evidence>
<evidence type="ECO:0000256" key="12">
    <source>
        <dbReference type="ARBA" id="ARBA00032189"/>
    </source>
</evidence>
<feature type="transmembrane region" description="Helical" evidence="15">
    <location>
        <begin position="132"/>
        <end position="156"/>
    </location>
</feature>
<dbReference type="FunFam" id="1.20.120.80:FF:000001">
    <property type="entry name" value="Cytochrome (Ubi)quinol oxidase subunit III"/>
    <property type="match status" value="1"/>
</dbReference>
<evidence type="ECO:0000256" key="5">
    <source>
        <dbReference type="ARBA" id="ARBA00022475"/>
    </source>
</evidence>
<evidence type="ECO:0000256" key="11">
    <source>
        <dbReference type="ARBA" id="ARBA00031884"/>
    </source>
</evidence>
<feature type="domain" description="Heme-copper oxidase subunit III family profile" evidence="16">
    <location>
        <begin position="24"/>
        <end position="200"/>
    </location>
</feature>
<dbReference type="SUPFAM" id="SSF81452">
    <property type="entry name" value="Cytochrome c oxidase subunit III-like"/>
    <property type="match status" value="1"/>
</dbReference>
<protein>
    <recommendedName>
        <fullName evidence="4">Cytochrome bo(3) ubiquinol oxidase subunit 3</fullName>
    </recommendedName>
    <alternativeName>
        <fullName evidence="12">Cytochrome o ubiquinol oxidase subunit 3</fullName>
    </alternativeName>
    <alternativeName>
        <fullName evidence="10">Oxidase bo(3) subunit 3</fullName>
    </alternativeName>
    <alternativeName>
        <fullName evidence="13">Ubiquinol oxidase polypeptide III</fullName>
    </alternativeName>
    <alternativeName>
        <fullName evidence="11">Ubiquinol oxidase subunit 3</fullName>
    </alternativeName>
</protein>
<dbReference type="Proteomes" id="UP000536441">
    <property type="component" value="Unassembled WGS sequence"/>
</dbReference>
<comment type="function">
    <text evidence="9">Cytochrome bo(3) ubiquinol terminal oxidase is the component of the aerobic respiratory chain of E.coli that predominates when cells are grown at high aeration. Has proton pump activity across the membrane in addition to electron transfer, pumping 2 protons/electron.</text>
</comment>
<feature type="transmembrane region" description="Helical" evidence="15">
    <location>
        <begin position="21"/>
        <end position="46"/>
    </location>
</feature>
<dbReference type="GO" id="GO:0019646">
    <property type="term" value="P:aerobic electron transport chain"/>
    <property type="evidence" value="ECO:0007669"/>
    <property type="project" value="InterPro"/>
</dbReference>
<dbReference type="Pfam" id="PF00510">
    <property type="entry name" value="COX3"/>
    <property type="match status" value="1"/>
</dbReference>
<dbReference type="RefSeq" id="WP_175312449.1">
    <property type="nucleotide sequence ID" value="NZ_CBCRYR010000002.1"/>
</dbReference>
<dbReference type="InterPro" id="IPR000298">
    <property type="entry name" value="Cyt_c_oxidase-like_su3"/>
</dbReference>
<keyword evidence="5" id="KW-1003">Cell membrane</keyword>
<evidence type="ECO:0000256" key="6">
    <source>
        <dbReference type="ARBA" id="ARBA00022692"/>
    </source>
</evidence>
<keyword evidence="6 14" id="KW-0812">Transmembrane</keyword>
<gene>
    <name evidence="17" type="ORF">HP438_12805</name>
</gene>
<feature type="transmembrane region" description="Helical" evidence="15">
    <location>
        <begin position="177"/>
        <end position="199"/>
    </location>
</feature>
<dbReference type="InterPro" id="IPR013833">
    <property type="entry name" value="Cyt_c_oxidase_su3_a-hlx"/>
</dbReference>
<evidence type="ECO:0000256" key="10">
    <source>
        <dbReference type="ARBA" id="ARBA00030072"/>
    </source>
</evidence>
<proteinExistence type="inferred from homology"/>
<reference evidence="17 18" key="1">
    <citation type="submission" date="2020-05" db="EMBL/GenBank/DDBJ databases">
        <title>Genome Sequencing of Type Strains.</title>
        <authorList>
            <person name="Lemaire J.F."/>
            <person name="Inderbitzin P."/>
            <person name="Gregorio O.A."/>
            <person name="Collins S.B."/>
            <person name="Wespe N."/>
            <person name="Knight-Connoni V."/>
        </authorList>
    </citation>
    <scope>NUCLEOTIDE SEQUENCE [LARGE SCALE GENOMIC DNA]</scope>
    <source>
        <strain evidence="17 18">DSM 100049</strain>
    </source>
</reference>
<comment type="subunit">
    <text evidence="3">Heterooctamer of two A chains, two B chains, two C chains and two D chains.</text>
</comment>
<organism evidence="17 18">
    <name type="scientific">Sphingomonas zeae</name>
    <dbReference type="NCBI Taxonomy" id="1646122"/>
    <lineage>
        <taxon>Bacteria</taxon>
        <taxon>Pseudomonadati</taxon>
        <taxon>Pseudomonadota</taxon>
        <taxon>Alphaproteobacteria</taxon>
        <taxon>Sphingomonadales</taxon>
        <taxon>Sphingomonadaceae</taxon>
        <taxon>Sphingomonas</taxon>
    </lineage>
</organism>
<sequence>MSAVPTPRRSEWAGPPAKDIVTAYGFWMFLIGDVIMFASFFAGYAVLAGGRAGGPGPADIIELPNVAVQTLCLLTSTLTCALAGVMAERRRMAWTQLWLLATGLLGVIFLALEIREFSHLIERGATPQRSAFLSGFFMLVGCHGVHVVAGILWLGTMMAQVAVRGPKAYVQRRLSAFMLYWHALDIVWVGLFSIVYIWGSIT</sequence>
<evidence type="ECO:0000256" key="1">
    <source>
        <dbReference type="ARBA" id="ARBA00004651"/>
    </source>
</evidence>
<keyword evidence="8 15" id="KW-0472">Membrane</keyword>
<evidence type="ECO:0000256" key="13">
    <source>
        <dbReference type="ARBA" id="ARBA00032717"/>
    </source>
</evidence>
<comment type="similarity">
    <text evidence="2 14">Belongs to the cytochrome c oxidase subunit 3 family.</text>
</comment>
<dbReference type="PROSITE" id="PS50253">
    <property type="entry name" value="COX3"/>
    <property type="match status" value="1"/>
</dbReference>
<evidence type="ECO:0000256" key="14">
    <source>
        <dbReference type="RuleBase" id="RU003376"/>
    </source>
</evidence>
<keyword evidence="18" id="KW-1185">Reference proteome</keyword>
<dbReference type="Gene3D" id="1.20.120.80">
    <property type="entry name" value="Cytochrome c oxidase, subunit III, four-helix bundle"/>
    <property type="match status" value="1"/>
</dbReference>
<dbReference type="PANTHER" id="PTHR11403:SF2">
    <property type="entry name" value="CYTOCHROME BO(3) UBIQUINOL OXIDASE SUBUNIT 3"/>
    <property type="match status" value="1"/>
</dbReference>
<evidence type="ECO:0000256" key="9">
    <source>
        <dbReference type="ARBA" id="ARBA00025694"/>
    </source>
</evidence>
<evidence type="ECO:0000256" key="8">
    <source>
        <dbReference type="ARBA" id="ARBA00023136"/>
    </source>
</evidence>
<evidence type="ECO:0000256" key="7">
    <source>
        <dbReference type="ARBA" id="ARBA00022989"/>
    </source>
</evidence>
<feature type="transmembrane region" description="Helical" evidence="15">
    <location>
        <begin position="66"/>
        <end position="86"/>
    </location>
</feature>
<comment type="caution">
    <text evidence="17">The sequence shown here is derived from an EMBL/GenBank/DDBJ whole genome shotgun (WGS) entry which is preliminary data.</text>
</comment>
<evidence type="ECO:0000313" key="17">
    <source>
        <dbReference type="EMBL" id="NUU47849.1"/>
    </source>
</evidence>
<dbReference type="EMBL" id="JABMCH010000066">
    <property type="protein sequence ID" value="NUU47849.1"/>
    <property type="molecule type" value="Genomic_DNA"/>
</dbReference>
<evidence type="ECO:0000256" key="3">
    <source>
        <dbReference type="ARBA" id="ARBA00011700"/>
    </source>
</evidence>
<dbReference type="InterPro" id="IPR024791">
    <property type="entry name" value="Cyt_c/ubiquinol_Oxase_su3"/>
</dbReference>
<keyword evidence="7 15" id="KW-1133">Transmembrane helix</keyword>
<evidence type="ECO:0000256" key="15">
    <source>
        <dbReference type="SAM" id="Phobius"/>
    </source>
</evidence>
<comment type="subcellular location">
    <subcellularLocation>
        <location evidence="1 14">Cell membrane</location>
        <topology evidence="1 14">Multi-pass membrane protein</topology>
    </subcellularLocation>
</comment>
<dbReference type="InterPro" id="IPR035973">
    <property type="entry name" value="Cyt_c_oxidase_su3-like_sf"/>
</dbReference>
<name>A0A7Y6B5M0_9SPHN</name>
<evidence type="ECO:0000259" key="16">
    <source>
        <dbReference type="PROSITE" id="PS50253"/>
    </source>
</evidence>
<accession>A0A7Y6B5M0</accession>